<accession>A0AAX1MZY3</accession>
<protein>
    <recommendedName>
        <fullName evidence="3">Thiamine pyrophosphokinase</fullName>
    </recommendedName>
</protein>
<keyword evidence="2" id="KW-1185">Reference proteome</keyword>
<sequence length="195" mass="22830">MSSHHIVRDDQEPALLILHLDQNNHSIIHSLLGWSPIVIANYQTAEQLITLDIKVDWVLINENQQEEIEDLMLYQHPYQLKIKQSNDDIKEALDWLIEKGHNAVNIIGHQFDDHTLDLILHQTDLETIVLFDKDFKGLISKKNTFEKWMRKDQHLKTSAISLQNTSEQEGELVVLEDGMIQLEANPPYYIFEKWN</sequence>
<name>A0AAX1MZY3_9BACT</name>
<dbReference type="RefSeq" id="WP_169665137.1">
    <property type="nucleotide sequence ID" value="NZ_CP076132.1"/>
</dbReference>
<dbReference type="AlphaFoldDB" id="A0AAX1MZY3"/>
<dbReference type="EMBL" id="CP076132">
    <property type="protein sequence ID" value="QWG00804.1"/>
    <property type="molecule type" value="Genomic_DNA"/>
</dbReference>
<reference evidence="1 2" key="1">
    <citation type="submission" date="2021-05" db="EMBL/GenBank/DDBJ databases">
        <title>Comparative genomic studies on the polysaccharide-degrading batcterial strains of the Flammeovirga genus.</title>
        <authorList>
            <person name="Zewei F."/>
            <person name="Zheng Z."/>
            <person name="Yu L."/>
            <person name="Ruyue G."/>
            <person name="Yanhong M."/>
            <person name="Yuanyuan C."/>
            <person name="Jingyan G."/>
            <person name="Wenjun H."/>
        </authorList>
    </citation>
    <scope>NUCLEOTIDE SEQUENCE [LARGE SCALE GENOMIC DNA]</scope>
    <source>
        <strain evidence="1 2">NBRC:100898</strain>
    </source>
</reference>
<gene>
    <name evidence="1" type="ORF">KMW28_14205</name>
</gene>
<evidence type="ECO:0000313" key="1">
    <source>
        <dbReference type="EMBL" id="QWG00804.1"/>
    </source>
</evidence>
<evidence type="ECO:0000313" key="2">
    <source>
        <dbReference type="Proteomes" id="UP000678679"/>
    </source>
</evidence>
<organism evidence="1 2">
    <name type="scientific">Flammeovirga yaeyamensis</name>
    <dbReference type="NCBI Taxonomy" id="367791"/>
    <lineage>
        <taxon>Bacteria</taxon>
        <taxon>Pseudomonadati</taxon>
        <taxon>Bacteroidota</taxon>
        <taxon>Cytophagia</taxon>
        <taxon>Cytophagales</taxon>
        <taxon>Flammeovirgaceae</taxon>
        <taxon>Flammeovirga</taxon>
    </lineage>
</organism>
<dbReference type="Proteomes" id="UP000678679">
    <property type="component" value="Chromosome 1"/>
</dbReference>
<evidence type="ECO:0008006" key="3">
    <source>
        <dbReference type="Google" id="ProtNLM"/>
    </source>
</evidence>
<proteinExistence type="predicted"/>
<dbReference type="KEGG" id="fya:KMW28_14205"/>